<comment type="caution">
    <text evidence="1">The sequence shown here is derived from an EMBL/GenBank/DDBJ whole genome shotgun (WGS) entry which is preliminary data.</text>
</comment>
<dbReference type="Proteomes" id="UP001221924">
    <property type="component" value="Unassembled WGS sequence"/>
</dbReference>
<sequence>LLILYTGKYSKGIIGNKLIQLLWYDKTEESAKNNLNVYMSKLRSLLDKVGDIKILNQNGFWSIQFENGTICDYLEALHFYNKNNSQDLEKLLELLLRGMMLP</sequence>
<dbReference type="Gene3D" id="1.10.10.10">
    <property type="entry name" value="Winged helix-like DNA-binding domain superfamily/Winged helix DNA-binding domain"/>
    <property type="match status" value="1"/>
</dbReference>
<protein>
    <submittedName>
        <fullName evidence="1">Uncharacterized protein</fullName>
    </submittedName>
</protein>
<accession>A0AAW6MCC7</accession>
<dbReference type="EMBL" id="JARFID010000543">
    <property type="protein sequence ID" value="MDE8697987.1"/>
    <property type="molecule type" value="Genomic_DNA"/>
</dbReference>
<gene>
    <name evidence="1" type="ORF">PZH42_28610</name>
</gene>
<dbReference type="AlphaFoldDB" id="A0AAW6MCC7"/>
<name>A0AAW6MCC7_9BACE</name>
<evidence type="ECO:0000313" key="1">
    <source>
        <dbReference type="EMBL" id="MDE8697987.1"/>
    </source>
</evidence>
<organism evidence="1 2">
    <name type="scientific">Bacteroides cellulosilyticus</name>
    <dbReference type="NCBI Taxonomy" id="246787"/>
    <lineage>
        <taxon>Bacteria</taxon>
        <taxon>Pseudomonadati</taxon>
        <taxon>Bacteroidota</taxon>
        <taxon>Bacteroidia</taxon>
        <taxon>Bacteroidales</taxon>
        <taxon>Bacteroidaceae</taxon>
        <taxon>Bacteroides</taxon>
    </lineage>
</organism>
<proteinExistence type="predicted"/>
<evidence type="ECO:0000313" key="2">
    <source>
        <dbReference type="Proteomes" id="UP001221924"/>
    </source>
</evidence>
<reference evidence="1" key="1">
    <citation type="submission" date="2023-03" db="EMBL/GenBank/DDBJ databases">
        <title>DFI Biobank Strains.</title>
        <authorList>
            <person name="Mostad J."/>
            <person name="Paddock L."/>
            <person name="Medina S."/>
            <person name="Waligurski E."/>
            <person name="Barat B."/>
            <person name="Smith R."/>
            <person name="Burgo V."/>
            <person name="Metcalfe C."/>
            <person name="Woodson C."/>
            <person name="Sundararajan A."/>
            <person name="Ramaswamy R."/>
            <person name="Lin H."/>
            <person name="Pamer E.G."/>
        </authorList>
    </citation>
    <scope>NUCLEOTIDE SEQUENCE</scope>
    <source>
        <strain evidence="1">DFI.9.5</strain>
    </source>
</reference>
<feature type="non-terminal residue" evidence="1">
    <location>
        <position position="1"/>
    </location>
</feature>
<feature type="non-terminal residue" evidence="1">
    <location>
        <position position="102"/>
    </location>
</feature>
<dbReference type="InterPro" id="IPR036388">
    <property type="entry name" value="WH-like_DNA-bd_sf"/>
</dbReference>